<name>A0A938YR15_9ARCH</name>
<dbReference type="NCBIfam" id="NF033788">
    <property type="entry name" value="HTH_metalloreg"/>
    <property type="match status" value="1"/>
</dbReference>
<protein>
    <submittedName>
        <fullName evidence="5">Winged helix-turn-helix transcriptional regulator</fullName>
    </submittedName>
</protein>
<sequence>MKSDSTPFHLCFEVLGNPLRIKAIQSLRKSPKSVGQLVKETGEEQSKVSHSLAALRKCQFIEGKRQGKKMVYSLRKQFLNKIEECDIFTALEKHYADHGCKCWKCEC</sequence>
<dbReference type="GO" id="GO:0003677">
    <property type="term" value="F:DNA binding"/>
    <property type="evidence" value="ECO:0007669"/>
    <property type="project" value="UniProtKB-KW"/>
</dbReference>
<dbReference type="InterPro" id="IPR011991">
    <property type="entry name" value="ArsR-like_HTH"/>
</dbReference>
<dbReference type="PROSITE" id="PS50987">
    <property type="entry name" value="HTH_ARSR_2"/>
    <property type="match status" value="1"/>
</dbReference>
<keyword evidence="3" id="KW-0804">Transcription</keyword>
<dbReference type="CDD" id="cd00090">
    <property type="entry name" value="HTH_ARSR"/>
    <property type="match status" value="1"/>
</dbReference>
<dbReference type="InterPro" id="IPR051011">
    <property type="entry name" value="Metal_resp_trans_reg"/>
</dbReference>
<keyword evidence="1" id="KW-0805">Transcription regulation</keyword>
<feature type="domain" description="HTH arsR-type" evidence="4">
    <location>
        <begin position="1"/>
        <end position="94"/>
    </location>
</feature>
<proteinExistence type="predicted"/>
<dbReference type="PRINTS" id="PR00778">
    <property type="entry name" value="HTHARSR"/>
</dbReference>
<dbReference type="AlphaFoldDB" id="A0A938YR15"/>
<evidence type="ECO:0000313" key="6">
    <source>
        <dbReference type="Proteomes" id="UP000809243"/>
    </source>
</evidence>
<gene>
    <name evidence="5" type="ORF">JW744_02435</name>
</gene>
<dbReference type="SUPFAM" id="SSF46785">
    <property type="entry name" value="Winged helix' DNA-binding domain"/>
    <property type="match status" value="1"/>
</dbReference>
<dbReference type="PANTHER" id="PTHR43132">
    <property type="entry name" value="ARSENICAL RESISTANCE OPERON REPRESSOR ARSR-RELATED"/>
    <property type="match status" value="1"/>
</dbReference>
<evidence type="ECO:0000256" key="3">
    <source>
        <dbReference type="ARBA" id="ARBA00023163"/>
    </source>
</evidence>
<evidence type="ECO:0000259" key="4">
    <source>
        <dbReference type="PROSITE" id="PS50987"/>
    </source>
</evidence>
<dbReference type="InterPro" id="IPR001845">
    <property type="entry name" value="HTH_ArsR_DNA-bd_dom"/>
</dbReference>
<evidence type="ECO:0000256" key="2">
    <source>
        <dbReference type="ARBA" id="ARBA00023125"/>
    </source>
</evidence>
<accession>A0A938YR15</accession>
<dbReference type="Proteomes" id="UP000809243">
    <property type="component" value="Unassembled WGS sequence"/>
</dbReference>
<dbReference type="GO" id="GO:0003700">
    <property type="term" value="F:DNA-binding transcription factor activity"/>
    <property type="evidence" value="ECO:0007669"/>
    <property type="project" value="InterPro"/>
</dbReference>
<dbReference type="InterPro" id="IPR036388">
    <property type="entry name" value="WH-like_DNA-bd_sf"/>
</dbReference>
<comment type="caution">
    <text evidence="5">The sequence shown here is derived from an EMBL/GenBank/DDBJ whole genome shotgun (WGS) entry which is preliminary data.</text>
</comment>
<reference evidence="5" key="1">
    <citation type="submission" date="2021-01" db="EMBL/GenBank/DDBJ databases">
        <title>Active Sulfur Cycling in an Early Earth Analoge.</title>
        <authorList>
            <person name="Hahn C.R."/>
            <person name="Youssef N.H."/>
            <person name="Elshahed M."/>
        </authorList>
    </citation>
    <scope>NUCLEOTIDE SEQUENCE</scope>
    <source>
        <strain evidence="5">Zod_Metabat.1151</strain>
    </source>
</reference>
<dbReference type="InterPro" id="IPR036390">
    <property type="entry name" value="WH_DNA-bd_sf"/>
</dbReference>
<keyword evidence="2" id="KW-0238">DNA-binding</keyword>
<evidence type="ECO:0000313" key="5">
    <source>
        <dbReference type="EMBL" id="MBN2067300.1"/>
    </source>
</evidence>
<dbReference type="PANTHER" id="PTHR43132:SF2">
    <property type="entry name" value="ARSENICAL RESISTANCE OPERON REPRESSOR ARSR-RELATED"/>
    <property type="match status" value="1"/>
</dbReference>
<dbReference type="EMBL" id="JAFGDB010000039">
    <property type="protein sequence ID" value="MBN2067300.1"/>
    <property type="molecule type" value="Genomic_DNA"/>
</dbReference>
<evidence type="ECO:0000256" key="1">
    <source>
        <dbReference type="ARBA" id="ARBA00023015"/>
    </source>
</evidence>
<organism evidence="5 6">
    <name type="scientific">Candidatus Iainarchaeum sp</name>
    <dbReference type="NCBI Taxonomy" id="3101447"/>
    <lineage>
        <taxon>Archaea</taxon>
        <taxon>Candidatus Iainarchaeota</taxon>
        <taxon>Candidatus Iainarchaeia</taxon>
        <taxon>Candidatus Iainarchaeales</taxon>
        <taxon>Candidatus Iainarchaeaceae</taxon>
        <taxon>Candidatus Iainarchaeum</taxon>
    </lineage>
</organism>
<dbReference type="Gene3D" id="1.10.10.10">
    <property type="entry name" value="Winged helix-like DNA-binding domain superfamily/Winged helix DNA-binding domain"/>
    <property type="match status" value="1"/>
</dbReference>
<dbReference type="SMART" id="SM00418">
    <property type="entry name" value="HTH_ARSR"/>
    <property type="match status" value="1"/>
</dbReference>
<dbReference type="Pfam" id="PF01022">
    <property type="entry name" value="HTH_5"/>
    <property type="match status" value="1"/>
</dbReference>